<gene>
    <name evidence="2" type="ORF">GCM10023258_08190</name>
</gene>
<protein>
    <submittedName>
        <fullName evidence="2">Uncharacterized protein</fullName>
    </submittedName>
</protein>
<evidence type="ECO:0000256" key="1">
    <source>
        <dbReference type="SAM" id="MobiDB-lite"/>
    </source>
</evidence>
<organism evidence="2 3">
    <name type="scientific">Terrabacter aeriphilus</name>
    <dbReference type="NCBI Taxonomy" id="515662"/>
    <lineage>
        <taxon>Bacteria</taxon>
        <taxon>Bacillati</taxon>
        <taxon>Actinomycetota</taxon>
        <taxon>Actinomycetes</taxon>
        <taxon>Micrococcales</taxon>
        <taxon>Intrasporangiaceae</taxon>
        <taxon>Terrabacter</taxon>
    </lineage>
</organism>
<sequence length="237" mass="25370">MTGRPGPAPNRVDPFGEVVASSGRGTLMGNRGRLHDGAGTREVRRHHVGRAWITCLLEFRDRQVRQWDPHRYTPLFFLDEAVALAAGHRPCAECRRADHVAFRDLVAAAHRTSHLPAPGLDAILHDERWDARRRTRRLHAYAWADVPEGAFVLLGSGPAVVTPDGLLAWLPGNAYAAGPSRRPRSGTATVITPPSSVAALRDGFVLRTGPPARASPTPGAAPTGSGQASPSSSSEKA</sequence>
<dbReference type="Proteomes" id="UP001500427">
    <property type="component" value="Unassembled WGS sequence"/>
</dbReference>
<reference evidence="3" key="1">
    <citation type="journal article" date="2019" name="Int. J. Syst. Evol. Microbiol.">
        <title>The Global Catalogue of Microorganisms (GCM) 10K type strain sequencing project: providing services to taxonomists for standard genome sequencing and annotation.</title>
        <authorList>
            <consortium name="The Broad Institute Genomics Platform"/>
            <consortium name="The Broad Institute Genome Sequencing Center for Infectious Disease"/>
            <person name="Wu L."/>
            <person name="Ma J."/>
        </authorList>
    </citation>
    <scope>NUCLEOTIDE SEQUENCE [LARGE SCALE GENOMIC DNA]</scope>
    <source>
        <strain evidence="3">JCM 17687</strain>
    </source>
</reference>
<name>A0ABP9J4J4_9MICO</name>
<feature type="region of interest" description="Disordered" evidence="1">
    <location>
        <begin position="201"/>
        <end position="237"/>
    </location>
</feature>
<feature type="compositionally biased region" description="Low complexity" evidence="1">
    <location>
        <begin position="208"/>
        <end position="237"/>
    </location>
</feature>
<evidence type="ECO:0000313" key="2">
    <source>
        <dbReference type="EMBL" id="GAA5020005.1"/>
    </source>
</evidence>
<dbReference type="EMBL" id="BAABIW010000006">
    <property type="protein sequence ID" value="GAA5020005.1"/>
    <property type="molecule type" value="Genomic_DNA"/>
</dbReference>
<comment type="caution">
    <text evidence="2">The sequence shown here is derived from an EMBL/GenBank/DDBJ whole genome shotgun (WGS) entry which is preliminary data.</text>
</comment>
<keyword evidence="3" id="KW-1185">Reference proteome</keyword>
<evidence type="ECO:0000313" key="3">
    <source>
        <dbReference type="Proteomes" id="UP001500427"/>
    </source>
</evidence>
<proteinExistence type="predicted"/>
<accession>A0ABP9J4J4</accession>
<dbReference type="RefSeq" id="WP_345506162.1">
    <property type="nucleotide sequence ID" value="NZ_BAABIW010000006.1"/>
</dbReference>